<dbReference type="InterPro" id="IPR025110">
    <property type="entry name" value="AMP-bd_C"/>
</dbReference>
<dbReference type="SUPFAM" id="SSF56801">
    <property type="entry name" value="Acetyl-CoA synthetase-like"/>
    <property type="match status" value="1"/>
</dbReference>
<dbReference type="InterPro" id="IPR000873">
    <property type="entry name" value="AMP-dep_synth/lig_dom"/>
</dbReference>
<proteinExistence type="inferred from homology"/>
<evidence type="ECO:0000256" key="3">
    <source>
        <dbReference type="ARBA" id="ARBA00037247"/>
    </source>
</evidence>
<evidence type="ECO:0000256" key="6">
    <source>
        <dbReference type="ARBA" id="ARBA00048277"/>
    </source>
</evidence>
<keyword evidence="2" id="KW-0436">Ligase</keyword>
<dbReference type="EMBL" id="OU015567">
    <property type="protein sequence ID" value="CAG5113208.1"/>
    <property type="molecule type" value="Genomic_DNA"/>
</dbReference>
<comment type="similarity">
    <text evidence="1">Belongs to the ATP-dependent AMP-binding enzyme family.</text>
</comment>
<dbReference type="PANTHER" id="PTHR43201:SF5">
    <property type="entry name" value="MEDIUM-CHAIN ACYL-COA LIGASE ACSF2, MITOCHONDRIAL"/>
    <property type="match status" value="1"/>
</dbReference>
<evidence type="ECO:0000259" key="7">
    <source>
        <dbReference type="Pfam" id="PF00501"/>
    </source>
</evidence>
<evidence type="ECO:0000313" key="10">
    <source>
        <dbReference type="Proteomes" id="UP001158576"/>
    </source>
</evidence>
<keyword evidence="10" id="KW-1185">Reference proteome</keyword>
<sequence>MTENSGGTFQTPILSEDMSVVSESVGEPYQGVEAKILDKDGNVVPKGTIGELVTKGYFLFNGYVNDDEKTKESFTEDGFFKTGDLALLREDGMLKITGREKDLIIRGGENIQPTEIEDYINEMPAVKASFVIGVPSKRLDEEVAVYIQLNEGASITIDDVKAHCKNGLARFKHPKYIKFEDTYPLTTTGKVQKFLLQKQALEDFPELKDEIQE</sequence>
<accession>A0ABN7T6B2</accession>
<comment type="catalytic activity">
    <reaction evidence="6">
        <text>a medium-chain fatty acid + ATP + CoA = a medium-chain fatty acyl-CoA + AMP + diphosphate</text>
        <dbReference type="Rhea" id="RHEA:48340"/>
        <dbReference type="ChEBI" id="CHEBI:30616"/>
        <dbReference type="ChEBI" id="CHEBI:33019"/>
        <dbReference type="ChEBI" id="CHEBI:57287"/>
        <dbReference type="ChEBI" id="CHEBI:59558"/>
        <dbReference type="ChEBI" id="CHEBI:90546"/>
        <dbReference type="ChEBI" id="CHEBI:456215"/>
        <dbReference type="EC" id="6.2.1.2"/>
    </reaction>
</comment>
<name>A0ABN7T6B2_OIKDI</name>
<evidence type="ECO:0000256" key="4">
    <source>
        <dbReference type="ARBA" id="ARBA00039638"/>
    </source>
</evidence>
<feature type="domain" description="AMP-binding enzyme C-terminal" evidence="8">
    <location>
        <begin position="115"/>
        <end position="190"/>
    </location>
</feature>
<reference evidence="9 10" key="1">
    <citation type="submission" date="2021-04" db="EMBL/GenBank/DDBJ databases">
        <authorList>
            <person name="Bliznina A."/>
        </authorList>
    </citation>
    <scope>NUCLEOTIDE SEQUENCE [LARGE SCALE GENOMIC DNA]</scope>
</reference>
<feature type="domain" description="AMP-dependent synthetase/ligase" evidence="7">
    <location>
        <begin position="1"/>
        <end position="63"/>
    </location>
</feature>
<organism evidence="9 10">
    <name type="scientific">Oikopleura dioica</name>
    <name type="common">Tunicate</name>
    <dbReference type="NCBI Taxonomy" id="34765"/>
    <lineage>
        <taxon>Eukaryota</taxon>
        <taxon>Metazoa</taxon>
        <taxon>Chordata</taxon>
        <taxon>Tunicata</taxon>
        <taxon>Appendicularia</taxon>
        <taxon>Copelata</taxon>
        <taxon>Oikopleuridae</taxon>
        <taxon>Oikopleura</taxon>
    </lineage>
</organism>
<protein>
    <recommendedName>
        <fullName evidence="4">Medium-chain acyl-CoA ligase ACSF2, mitochondrial</fullName>
    </recommendedName>
</protein>
<dbReference type="Pfam" id="PF13193">
    <property type="entry name" value="AMP-binding_C"/>
    <property type="match status" value="1"/>
</dbReference>
<comment type="catalytic activity">
    <reaction evidence="5">
        <text>octanoate + ATP + CoA = octanoyl-CoA + AMP + diphosphate</text>
        <dbReference type="Rhea" id="RHEA:33631"/>
        <dbReference type="ChEBI" id="CHEBI:25646"/>
        <dbReference type="ChEBI" id="CHEBI:30616"/>
        <dbReference type="ChEBI" id="CHEBI:33019"/>
        <dbReference type="ChEBI" id="CHEBI:57287"/>
        <dbReference type="ChEBI" id="CHEBI:57386"/>
        <dbReference type="ChEBI" id="CHEBI:456215"/>
    </reaction>
</comment>
<dbReference type="InterPro" id="IPR042099">
    <property type="entry name" value="ANL_N_sf"/>
</dbReference>
<gene>
    <name evidence="9" type="ORF">OKIOD_LOCUS16100</name>
</gene>
<dbReference type="Proteomes" id="UP001158576">
    <property type="component" value="Chromosome 2"/>
</dbReference>
<evidence type="ECO:0000259" key="8">
    <source>
        <dbReference type="Pfam" id="PF13193"/>
    </source>
</evidence>
<evidence type="ECO:0000256" key="1">
    <source>
        <dbReference type="ARBA" id="ARBA00006432"/>
    </source>
</evidence>
<dbReference type="Gene3D" id="3.30.300.30">
    <property type="match status" value="1"/>
</dbReference>
<evidence type="ECO:0000256" key="5">
    <source>
        <dbReference type="ARBA" id="ARBA00047319"/>
    </source>
</evidence>
<dbReference type="PANTHER" id="PTHR43201">
    <property type="entry name" value="ACYL-COA SYNTHETASE"/>
    <property type="match status" value="1"/>
</dbReference>
<comment type="function">
    <text evidence="3">Acyl-CoA synthases catalyze the initial reaction in fatty acid metabolism, by forming a thioester with CoA. Has some preference toward medium-chain substrates. Plays a role in adipocyte differentiation.</text>
</comment>
<dbReference type="Pfam" id="PF00501">
    <property type="entry name" value="AMP-binding"/>
    <property type="match status" value="1"/>
</dbReference>
<dbReference type="InterPro" id="IPR045851">
    <property type="entry name" value="AMP-bd_C_sf"/>
</dbReference>
<evidence type="ECO:0000313" key="9">
    <source>
        <dbReference type="EMBL" id="CAG5113208.1"/>
    </source>
</evidence>
<evidence type="ECO:0000256" key="2">
    <source>
        <dbReference type="ARBA" id="ARBA00022598"/>
    </source>
</evidence>
<dbReference type="Gene3D" id="3.40.50.12780">
    <property type="entry name" value="N-terminal domain of ligase-like"/>
    <property type="match status" value="1"/>
</dbReference>